<evidence type="ECO:0000256" key="3">
    <source>
        <dbReference type="ARBA" id="ARBA00022448"/>
    </source>
</evidence>
<evidence type="ECO:0000313" key="14">
    <source>
        <dbReference type="Proteomes" id="UP000636110"/>
    </source>
</evidence>
<reference evidence="13 14" key="1">
    <citation type="submission" date="2019-11" db="EMBL/GenBank/DDBJ databases">
        <title>Description of Pedobacter sp. LMG 31462T.</title>
        <authorList>
            <person name="Carlier A."/>
            <person name="Qi S."/>
            <person name="Vandamme P."/>
        </authorList>
    </citation>
    <scope>NUCLEOTIDE SEQUENCE [LARGE SCALE GENOMIC DNA]</scope>
    <source>
        <strain evidence="13 14">LMG 31462</strain>
    </source>
</reference>
<sequence>MSPAILLSFLIGYFLLLIVIAFATSKKSSDNATFFIANRNSKWYLVAFGMIGTALSGVTFISVPGEVGAPAGNQFQYFQFVLGNAVGFIIIATVLLPLYYRMQLTSIYSYIEKRLGFYSYKTAASIFLISRTIGSAFRLYLVVIVLQRFIFDSYGVPFWVTVLISLGLIWSYTFKGGLKTIIITDTLQTFFLVLSVFLTLYFICSSLNMDIPQAFEAIKTSGYAKIFFYEDFMTNGFHFSKQFIGGMFVTIAMTGLDQDLMQKNLSMKTIGEAQKNMFTFTGIFVILNIFFLSVGALLYIYAAKNGIEIPLDHVTGKPRTDFLFPEIALNHLSVVPAIVFMLGLTAATFATTDSALTALTTSFCVDFLHMDKEKNAKAEGAVRKRHLVHVAFSLLMFVVIIVFNTLNDESVVKGIFKVASYTYGPLLGLYSFGLFMKKRGLHDKLVPLVCILSPAICYLLNANSATLLGGYTFSVELILVNGLITFIGLLLISKKTALETRF</sequence>
<feature type="transmembrane region" description="Helical" evidence="12">
    <location>
        <begin position="445"/>
        <end position="462"/>
    </location>
</feature>
<evidence type="ECO:0000313" key="13">
    <source>
        <dbReference type="EMBL" id="MBB2149117.1"/>
    </source>
</evidence>
<keyword evidence="3" id="KW-0813">Transport</keyword>
<feature type="transmembrane region" description="Helical" evidence="12">
    <location>
        <begin position="338"/>
        <end position="365"/>
    </location>
</feature>
<feature type="transmembrane region" description="Helical" evidence="12">
    <location>
        <begin position="43"/>
        <end position="65"/>
    </location>
</feature>
<evidence type="ECO:0000256" key="2">
    <source>
        <dbReference type="ARBA" id="ARBA00006434"/>
    </source>
</evidence>
<evidence type="ECO:0000256" key="12">
    <source>
        <dbReference type="SAM" id="Phobius"/>
    </source>
</evidence>
<evidence type="ECO:0000256" key="7">
    <source>
        <dbReference type="ARBA" id="ARBA00023053"/>
    </source>
</evidence>
<dbReference type="EMBL" id="WNXC01000002">
    <property type="protein sequence ID" value="MBB2149117.1"/>
    <property type="molecule type" value="Genomic_DNA"/>
</dbReference>
<evidence type="ECO:0000256" key="9">
    <source>
        <dbReference type="ARBA" id="ARBA00023136"/>
    </source>
</evidence>
<evidence type="ECO:0000256" key="5">
    <source>
        <dbReference type="ARBA" id="ARBA00022692"/>
    </source>
</evidence>
<evidence type="ECO:0000256" key="10">
    <source>
        <dbReference type="ARBA" id="ARBA00023201"/>
    </source>
</evidence>
<keyword evidence="5 12" id="KW-0812">Transmembrane</keyword>
<comment type="similarity">
    <text evidence="2 11">Belongs to the sodium:solute symporter (SSF) (TC 2.A.21) family.</text>
</comment>
<feature type="transmembrane region" description="Helical" evidence="12">
    <location>
        <begin position="123"/>
        <end position="150"/>
    </location>
</feature>
<feature type="transmembrane region" description="Helical" evidence="12">
    <location>
        <begin position="77"/>
        <end position="102"/>
    </location>
</feature>
<evidence type="ECO:0000256" key="6">
    <source>
        <dbReference type="ARBA" id="ARBA00022989"/>
    </source>
</evidence>
<dbReference type="InterPro" id="IPR001734">
    <property type="entry name" value="Na/solute_symporter"/>
</dbReference>
<feature type="transmembrane region" description="Helical" evidence="12">
    <location>
        <begin position="418"/>
        <end position="436"/>
    </location>
</feature>
<dbReference type="Gene3D" id="1.20.1730.10">
    <property type="entry name" value="Sodium/glucose cotransporter"/>
    <property type="match status" value="1"/>
</dbReference>
<evidence type="ECO:0000256" key="11">
    <source>
        <dbReference type="RuleBase" id="RU362091"/>
    </source>
</evidence>
<keyword evidence="6 12" id="KW-1133">Transmembrane helix</keyword>
<comment type="subcellular location">
    <subcellularLocation>
        <location evidence="1">Cell membrane</location>
        <topology evidence="1">Multi-pass membrane protein</topology>
    </subcellularLocation>
</comment>
<dbReference type="InterPro" id="IPR038377">
    <property type="entry name" value="Na/Glc_symporter_sf"/>
</dbReference>
<dbReference type="PROSITE" id="PS50283">
    <property type="entry name" value="NA_SOLUT_SYMP_3"/>
    <property type="match status" value="1"/>
</dbReference>
<evidence type="ECO:0000256" key="8">
    <source>
        <dbReference type="ARBA" id="ARBA00023065"/>
    </source>
</evidence>
<feature type="transmembrane region" description="Helical" evidence="12">
    <location>
        <begin position="386"/>
        <end position="406"/>
    </location>
</feature>
<proteinExistence type="inferred from homology"/>
<dbReference type="PANTHER" id="PTHR42985:SF47">
    <property type="entry name" value="INTEGRAL MEMBRANE TRANSPORT PROTEIN"/>
    <property type="match status" value="1"/>
</dbReference>
<feature type="transmembrane region" description="Helical" evidence="12">
    <location>
        <begin position="468"/>
        <end position="492"/>
    </location>
</feature>
<dbReference type="InterPro" id="IPR051163">
    <property type="entry name" value="Sodium:Solute_Symporter_SSF"/>
</dbReference>
<keyword evidence="10" id="KW-0739">Sodium transport</keyword>
<accession>A0ABR6EV20</accession>
<dbReference type="PANTHER" id="PTHR42985">
    <property type="entry name" value="SODIUM-COUPLED MONOCARBOXYLATE TRANSPORTER"/>
    <property type="match status" value="1"/>
</dbReference>
<feature type="transmembrane region" description="Helical" evidence="12">
    <location>
        <begin position="277"/>
        <end position="302"/>
    </location>
</feature>
<dbReference type="CDD" id="cd10326">
    <property type="entry name" value="SLC5sbd_NIS-like"/>
    <property type="match status" value="1"/>
</dbReference>
<comment type="caution">
    <text evidence="13">The sequence shown here is derived from an EMBL/GenBank/DDBJ whole genome shotgun (WGS) entry which is preliminary data.</text>
</comment>
<evidence type="ECO:0000256" key="4">
    <source>
        <dbReference type="ARBA" id="ARBA00022475"/>
    </source>
</evidence>
<name>A0ABR6EV20_9SPHI</name>
<feature type="transmembrane region" description="Helical" evidence="12">
    <location>
        <begin position="156"/>
        <end position="174"/>
    </location>
</feature>
<dbReference type="RefSeq" id="WP_182956166.1">
    <property type="nucleotide sequence ID" value="NZ_WNXC01000002.1"/>
</dbReference>
<dbReference type="Pfam" id="PF00474">
    <property type="entry name" value="SSF"/>
    <property type="match status" value="1"/>
</dbReference>
<keyword evidence="4" id="KW-1003">Cell membrane</keyword>
<evidence type="ECO:0000256" key="1">
    <source>
        <dbReference type="ARBA" id="ARBA00004651"/>
    </source>
</evidence>
<gene>
    <name evidence="13" type="ORF">GM920_09350</name>
</gene>
<feature type="transmembrane region" description="Helical" evidence="12">
    <location>
        <begin position="239"/>
        <end position="256"/>
    </location>
</feature>
<keyword evidence="14" id="KW-1185">Reference proteome</keyword>
<feature type="transmembrane region" description="Helical" evidence="12">
    <location>
        <begin position="6"/>
        <end position="23"/>
    </location>
</feature>
<keyword evidence="8" id="KW-0406">Ion transport</keyword>
<protein>
    <submittedName>
        <fullName evidence="13">Sodium:solute symporter</fullName>
    </submittedName>
</protein>
<feature type="transmembrane region" description="Helical" evidence="12">
    <location>
        <begin position="186"/>
        <end position="203"/>
    </location>
</feature>
<keyword evidence="9 12" id="KW-0472">Membrane</keyword>
<organism evidence="13 14">
    <name type="scientific">Pedobacter gandavensis</name>
    <dbReference type="NCBI Taxonomy" id="2679963"/>
    <lineage>
        <taxon>Bacteria</taxon>
        <taxon>Pseudomonadati</taxon>
        <taxon>Bacteroidota</taxon>
        <taxon>Sphingobacteriia</taxon>
        <taxon>Sphingobacteriales</taxon>
        <taxon>Sphingobacteriaceae</taxon>
        <taxon>Pedobacter</taxon>
    </lineage>
</organism>
<keyword evidence="7" id="KW-0915">Sodium</keyword>
<dbReference type="Proteomes" id="UP000636110">
    <property type="component" value="Unassembled WGS sequence"/>
</dbReference>